<keyword evidence="2" id="KW-0812">Transmembrane</keyword>
<comment type="caution">
    <text evidence="3">The sequence shown here is derived from an EMBL/GenBank/DDBJ whole genome shotgun (WGS) entry which is preliminary data.</text>
</comment>
<gene>
    <name evidence="3" type="ORF">R1sor_000396</name>
</gene>
<organism evidence="3 4">
    <name type="scientific">Riccia sorocarpa</name>
    <dbReference type="NCBI Taxonomy" id="122646"/>
    <lineage>
        <taxon>Eukaryota</taxon>
        <taxon>Viridiplantae</taxon>
        <taxon>Streptophyta</taxon>
        <taxon>Embryophyta</taxon>
        <taxon>Marchantiophyta</taxon>
        <taxon>Marchantiopsida</taxon>
        <taxon>Marchantiidae</taxon>
        <taxon>Marchantiales</taxon>
        <taxon>Ricciaceae</taxon>
        <taxon>Riccia</taxon>
    </lineage>
</organism>
<dbReference type="PANTHER" id="PTHR33492">
    <property type="entry name" value="OSJNBA0043A12.37 PROTEIN-RELATED"/>
    <property type="match status" value="1"/>
</dbReference>
<accession>A0ABD3GWZ6</accession>
<evidence type="ECO:0000256" key="1">
    <source>
        <dbReference type="SAM" id="MobiDB-lite"/>
    </source>
</evidence>
<keyword evidence="4" id="KW-1185">Reference proteome</keyword>
<keyword evidence="2" id="KW-1133">Transmembrane helix</keyword>
<feature type="region of interest" description="Disordered" evidence="1">
    <location>
        <begin position="330"/>
        <end position="353"/>
    </location>
</feature>
<feature type="transmembrane region" description="Helical" evidence="2">
    <location>
        <begin position="51"/>
        <end position="75"/>
    </location>
</feature>
<name>A0ABD3GWZ6_9MARC</name>
<dbReference type="EMBL" id="JBJQOH010000006">
    <property type="protein sequence ID" value="KAL3682374.1"/>
    <property type="molecule type" value="Genomic_DNA"/>
</dbReference>
<dbReference type="PANTHER" id="PTHR33492:SF11">
    <property type="entry name" value="OS04G0670900 PROTEIN"/>
    <property type="match status" value="1"/>
</dbReference>
<reference evidence="3 4" key="1">
    <citation type="submission" date="2024-09" db="EMBL/GenBank/DDBJ databases">
        <title>Chromosome-scale assembly of Riccia sorocarpa.</title>
        <authorList>
            <person name="Paukszto L."/>
        </authorList>
    </citation>
    <scope>NUCLEOTIDE SEQUENCE [LARGE SCALE GENOMIC DNA]</scope>
    <source>
        <strain evidence="3">LP-2024</strain>
        <tissue evidence="3">Aerial parts of the thallus</tissue>
    </source>
</reference>
<proteinExistence type="predicted"/>
<keyword evidence="2" id="KW-0472">Membrane</keyword>
<feature type="transmembrane region" description="Helical" evidence="2">
    <location>
        <begin position="303"/>
        <end position="321"/>
    </location>
</feature>
<evidence type="ECO:0000313" key="3">
    <source>
        <dbReference type="EMBL" id="KAL3682374.1"/>
    </source>
</evidence>
<protein>
    <submittedName>
        <fullName evidence="3">Uncharacterized protein</fullName>
    </submittedName>
</protein>
<feature type="region of interest" description="Disordered" evidence="1">
    <location>
        <begin position="259"/>
        <end position="284"/>
    </location>
</feature>
<dbReference type="Proteomes" id="UP001633002">
    <property type="component" value="Unassembled WGS sequence"/>
</dbReference>
<dbReference type="AlphaFoldDB" id="A0ABD3GWZ6"/>
<evidence type="ECO:0000256" key="2">
    <source>
        <dbReference type="SAM" id="Phobius"/>
    </source>
</evidence>
<sequence length="353" mass="39382">MREFQLSSNFDAVFHVKAYTEENITCNSARTPSWSFLKLILHLQNSGLMQFGLLFSLYILAVLVVNGVYTAFKVLHTVSMEARRTTREHIRDSEFLPVPATDPIYQYQPTNLSTGNPSFSLPPQFRIPFAMQGVPHYPSSMPVHRPSVVRNFMEPLPREVMPQPTTAGPSFYKWKKLASEFRKINDYSKLSGKVSYEALDAEQREAAKLPPHFPDNLYQLLDSFLGNKAVNNHILSQSASIPSFASEDEPVVTDIPVEGGASASASERTDDGGESSRFNSGKRKKEVSKSAHAIVTAMSDDEVLVLSLMMAAALLVVQVWLEEECTLISDDEDDEMEPVDTCPFVDEDSSSMK</sequence>
<evidence type="ECO:0000313" key="4">
    <source>
        <dbReference type="Proteomes" id="UP001633002"/>
    </source>
</evidence>